<dbReference type="Pfam" id="PF03403">
    <property type="entry name" value="PAF-AH_p_II"/>
    <property type="match status" value="1"/>
</dbReference>
<gene>
    <name evidence="5" type="ORF">SCLTRI_LOCUS1789</name>
</gene>
<dbReference type="InterPro" id="IPR029058">
    <property type="entry name" value="AB_hydrolase_fold"/>
</dbReference>
<evidence type="ECO:0000256" key="2">
    <source>
        <dbReference type="ARBA" id="ARBA00022801"/>
    </source>
</evidence>
<evidence type="ECO:0000256" key="3">
    <source>
        <dbReference type="ARBA" id="ARBA00022963"/>
    </source>
</evidence>
<dbReference type="GO" id="GO:0016042">
    <property type="term" value="P:lipid catabolic process"/>
    <property type="evidence" value="ECO:0007669"/>
    <property type="project" value="UniProtKB-KW"/>
</dbReference>
<evidence type="ECO:0000256" key="4">
    <source>
        <dbReference type="ARBA" id="ARBA00023098"/>
    </source>
</evidence>
<keyword evidence="4" id="KW-0443">Lipid metabolism</keyword>
<reference evidence="5" key="1">
    <citation type="submission" date="2020-10" db="EMBL/GenBank/DDBJ databases">
        <authorList>
            <person name="Kusch S."/>
        </authorList>
    </citation>
    <scope>NUCLEOTIDE SEQUENCE</scope>
    <source>
        <strain evidence="5">SwB9</strain>
    </source>
</reference>
<dbReference type="OrthoDB" id="3558253at2759"/>
<evidence type="ECO:0000313" key="5">
    <source>
        <dbReference type="EMBL" id="CAD6441997.1"/>
    </source>
</evidence>
<dbReference type="PANTHER" id="PTHR10272:SF0">
    <property type="entry name" value="PLATELET-ACTIVATING FACTOR ACETYLHYDROLASE"/>
    <property type="match status" value="1"/>
</dbReference>
<protein>
    <recommendedName>
        <fullName evidence="1">1-alkyl-2-acetylglycerophosphocholine esterase</fullName>
        <ecNumber evidence="1">3.1.1.47</ecNumber>
    </recommendedName>
</protein>
<dbReference type="EC" id="3.1.1.47" evidence="1"/>
<dbReference type="Proteomes" id="UP000624404">
    <property type="component" value="Unassembled WGS sequence"/>
</dbReference>
<proteinExistence type="predicted"/>
<dbReference type="EMBL" id="CAJHIA010000007">
    <property type="protein sequence ID" value="CAD6441997.1"/>
    <property type="molecule type" value="Genomic_DNA"/>
</dbReference>
<name>A0A8H2VPC5_9HELO</name>
<dbReference type="PANTHER" id="PTHR10272">
    <property type="entry name" value="PLATELET-ACTIVATING FACTOR ACETYLHYDROLASE"/>
    <property type="match status" value="1"/>
</dbReference>
<sequence>MYWPSNFSSIMSLCREAKSRGTLCWLLTVRGSVHISQFDFSLLYPNISSFLWKMTFNPRRAIDLNINASLEFLKMVMPKRISAMNRGTDEGILQVEQLDQLPDLHQPKDKYIAGRLRIPHELRVRLTPLWMRRYTGGKAKQHQEVGNGKVGLENGERILRGIRWEMYCRV</sequence>
<evidence type="ECO:0000313" key="6">
    <source>
        <dbReference type="Proteomes" id="UP000624404"/>
    </source>
</evidence>
<evidence type="ECO:0000256" key="1">
    <source>
        <dbReference type="ARBA" id="ARBA00013201"/>
    </source>
</evidence>
<organism evidence="5 6">
    <name type="scientific">Sclerotinia trifoliorum</name>
    <dbReference type="NCBI Taxonomy" id="28548"/>
    <lineage>
        <taxon>Eukaryota</taxon>
        <taxon>Fungi</taxon>
        <taxon>Dikarya</taxon>
        <taxon>Ascomycota</taxon>
        <taxon>Pezizomycotina</taxon>
        <taxon>Leotiomycetes</taxon>
        <taxon>Helotiales</taxon>
        <taxon>Sclerotiniaceae</taxon>
        <taxon>Sclerotinia</taxon>
    </lineage>
</organism>
<comment type="caution">
    <text evidence="5">The sequence shown here is derived from an EMBL/GenBank/DDBJ whole genome shotgun (WGS) entry which is preliminary data.</text>
</comment>
<accession>A0A8H2VPC5</accession>
<keyword evidence="3" id="KW-0442">Lipid degradation</keyword>
<dbReference type="AlphaFoldDB" id="A0A8H2VPC5"/>
<dbReference type="GO" id="GO:0003847">
    <property type="term" value="F:1-alkyl-2-acetylglycerophosphocholine esterase activity"/>
    <property type="evidence" value="ECO:0007669"/>
    <property type="project" value="UniProtKB-EC"/>
</dbReference>
<keyword evidence="6" id="KW-1185">Reference proteome</keyword>
<keyword evidence="2" id="KW-0378">Hydrolase</keyword>
<dbReference type="Gene3D" id="3.40.50.1820">
    <property type="entry name" value="alpha/beta hydrolase"/>
    <property type="match status" value="1"/>
</dbReference>